<evidence type="ECO:0000313" key="3">
    <source>
        <dbReference type="Proteomes" id="UP001152320"/>
    </source>
</evidence>
<protein>
    <submittedName>
        <fullName evidence="2">Uncharacterized protein</fullName>
    </submittedName>
</protein>
<evidence type="ECO:0000256" key="1">
    <source>
        <dbReference type="SAM" id="Phobius"/>
    </source>
</evidence>
<keyword evidence="1" id="KW-0472">Membrane</keyword>
<organism evidence="2 3">
    <name type="scientific">Holothuria leucospilota</name>
    <name type="common">Black long sea cucumber</name>
    <name type="synonym">Mertensiothuria leucospilota</name>
    <dbReference type="NCBI Taxonomy" id="206669"/>
    <lineage>
        <taxon>Eukaryota</taxon>
        <taxon>Metazoa</taxon>
        <taxon>Echinodermata</taxon>
        <taxon>Eleutherozoa</taxon>
        <taxon>Echinozoa</taxon>
        <taxon>Holothuroidea</taxon>
        <taxon>Aspidochirotacea</taxon>
        <taxon>Aspidochirotida</taxon>
        <taxon>Holothuriidae</taxon>
        <taxon>Holothuria</taxon>
    </lineage>
</organism>
<comment type="caution">
    <text evidence="2">The sequence shown here is derived from an EMBL/GenBank/DDBJ whole genome shotgun (WGS) entry which is preliminary data.</text>
</comment>
<name>A0A9Q0YBP2_HOLLE</name>
<keyword evidence="1" id="KW-0812">Transmembrane</keyword>
<evidence type="ECO:0000313" key="2">
    <source>
        <dbReference type="EMBL" id="KAJ8019808.1"/>
    </source>
</evidence>
<gene>
    <name evidence="2" type="ORF">HOLleu_41549</name>
</gene>
<keyword evidence="3" id="KW-1185">Reference proteome</keyword>
<proteinExistence type="predicted"/>
<sequence length="84" mass="9612">MGIFDNLTISSVLCVGGFCVVLYFIYDYWKMLYFSRNGIPGPFPLPIFGTLFSFTKVPFILLQKIWDIAQICSVNLLENCNEDT</sequence>
<keyword evidence="1" id="KW-1133">Transmembrane helix</keyword>
<accession>A0A9Q0YBP2</accession>
<dbReference type="AlphaFoldDB" id="A0A9Q0YBP2"/>
<reference evidence="2" key="1">
    <citation type="submission" date="2021-10" db="EMBL/GenBank/DDBJ databases">
        <title>Tropical sea cucumber genome reveals ecological adaptation and Cuvierian tubules defense mechanism.</title>
        <authorList>
            <person name="Chen T."/>
        </authorList>
    </citation>
    <scope>NUCLEOTIDE SEQUENCE</scope>
    <source>
        <strain evidence="2">Nanhai2018</strain>
        <tissue evidence="2">Muscle</tissue>
    </source>
</reference>
<dbReference type="Proteomes" id="UP001152320">
    <property type="component" value="Chromosome 23"/>
</dbReference>
<feature type="transmembrane region" description="Helical" evidence="1">
    <location>
        <begin position="6"/>
        <end position="26"/>
    </location>
</feature>
<dbReference type="EMBL" id="JAIZAY010000023">
    <property type="protein sequence ID" value="KAJ8019808.1"/>
    <property type="molecule type" value="Genomic_DNA"/>
</dbReference>